<feature type="non-terminal residue" evidence="1">
    <location>
        <position position="139"/>
    </location>
</feature>
<dbReference type="EMBL" id="QRVK01000006">
    <property type="protein sequence ID" value="RGS43433.1"/>
    <property type="molecule type" value="Genomic_DNA"/>
</dbReference>
<name>A0A3R6A172_9FIRM</name>
<proteinExistence type="predicted"/>
<protein>
    <submittedName>
        <fullName evidence="1">Uncharacterized protein</fullName>
    </submittedName>
</protein>
<dbReference type="Proteomes" id="UP000283295">
    <property type="component" value="Unassembled WGS sequence"/>
</dbReference>
<accession>A0A3R6A172</accession>
<sequence>MAKIEVAYSLEIEEYVGAIEANELWIDGKLKDKKAFICAGKDCYAGITCKNMDTYASDRKMIPHFIMSQQDNMHSDSCEIYRDFLEKDVNRNNTKKHECKGKTGKGICFHMTRPERHRIIEHTLPTEQEINLKEREKQI</sequence>
<evidence type="ECO:0000313" key="1">
    <source>
        <dbReference type="EMBL" id="RGS43433.1"/>
    </source>
</evidence>
<evidence type="ECO:0000313" key="2">
    <source>
        <dbReference type="Proteomes" id="UP000283295"/>
    </source>
</evidence>
<gene>
    <name evidence="1" type="ORF">DWX94_03675</name>
</gene>
<comment type="caution">
    <text evidence="1">The sequence shown here is derived from an EMBL/GenBank/DDBJ whole genome shotgun (WGS) entry which is preliminary data.</text>
</comment>
<dbReference type="AlphaFoldDB" id="A0A3R6A172"/>
<reference evidence="1 2" key="1">
    <citation type="submission" date="2018-08" db="EMBL/GenBank/DDBJ databases">
        <title>A genome reference for cultivated species of the human gut microbiota.</title>
        <authorList>
            <person name="Zou Y."/>
            <person name="Xue W."/>
            <person name="Luo G."/>
        </authorList>
    </citation>
    <scope>NUCLEOTIDE SEQUENCE [LARGE SCALE GENOMIC DNA]</scope>
    <source>
        <strain evidence="1 2">AF22-21</strain>
    </source>
</reference>
<organism evidence="1 2">
    <name type="scientific">Coprococcus eutactus</name>
    <dbReference type="NCBI Taxonomy" id="33043"/>
    <lineage>
        <taxon>Bacteria</taxon>
        <taxon>Bacillati</taxon>
        <taxon>Bacillota</taxon>
        <taxon>Clostridia</taxon>
        <taxon>Lachnospirales</taxon>
        <taxon>Lachnospiraceae</taxon>
        <taxon>Coprococcus</taxon>
    </lineage>
</organism>